<dbReference type="Proteomes" id="UP000620366">
    <property type="component" value="Unassembled WGS sequence"/>
</dbReference>
<feature type="transmembrane region" description="Helical" evidence="1">
    <location>
        <begin position="94"/>
        <end position="127"/>
    </location>
</feature>
<dbReference type="AlphaFoldDB" id="A0A926HUV1"/>
<evidence type="ECO:0000313" key="2">
    <source>
        <dbReference type="EMBL" id="MBC8537304.1"/>
    </source>
</evidence>
<evidence type="ECO:0000256" key="1">
    <source>
        <dbReference type="SAM" id="Phobius"/>
    </source>
</evidence>
<evidence type="ECO:0000313" key="3">
    <source>
        <dbReference type="Proteomes" id="UP000620366"/>
    </source>
</evidence>
<reference evidence="2" key="1">
    <citation type="submission" date="2020-08" db="EMBL/GenBank/DDBJ databases">
        <title>Genome public.</title>
        <authorList>
            <person name="Liu C."/>
            <person name="Sun Q."/>
        </authorList>
    </citation>
    <scope>NUCLEOTIDE SEQUENCE</scope>
    <source>
        <strain evidence="2">BX7</strain>
    </source>
</reference>
<comment type="caution">
    <text evidence="2">The sequence shown here is derived from an EMBL/GenBank/DDBJ whole genome shotgun (WGS) entry which is preliminary data.</text>
</comment>
<dbReference type="EMBL" id="JACRSP010000008">
    <property type="protein sequence ID" value="MBC8537304.1"/>
    <property type="molecule type" value="Genomic_DNA"/>
</dbReference>
<keyword evidence="1" id="KW-1133">Transmembrane helix</keyword>
<organism evidence="2 3">
    <name type="scientific">Feifania hominis</name>
    <dbReference type="NCBI Taxonomy" id="2763660"/>
    <lineage>
        <taxon>Bacteria</taxon>
        <taxon>Bacillati</taxon>
        <taxon>Bacillota</taxon>
        <taxon>Clostridia</taxon>
        <taxon>Eubacteriales</taxon>
        <taxon>Feifaniaceae</taxon>
        <taxon>Feifania</taxon>
    </lineage>
</organism>
<accession>A0A926HUV1</accession>
<sequence length="135" mass="15066">MICQKCGKEFKGTITVICPQCIREQEQEAMGISKTQASTYGECRLCGKVSNELLNGVCQNCITTYHLTNQGKEDDALARQLAAEERWKKKRFRIYLMLICINSLVLAIFRFGLSAAGLCAVADILIVRALKNKNS</sequence>
<gene>
    <name evidence="2" type="ORF">H8695_11450</name>
</gene>
<keyword evidence="3" id="KW-1185">Reference proteome</keyword>
<dbReference type="RefSeq" id="WP_249301858.1">
    <property type="nucleotide sequence ID" value="NZ_JACRSP010000008.1"/>
</dbReference>
<proteinExistence type="predicted"/>
<keyword evidence="1" id="KW-0472">Membrane</keyword>
<protein>
    <submittedName>
        <fullName evidence="2">Uncharacterized protein</fullName>
    </submittedName>
</protein>
<name>A0A926HUV1_9FIRM</name>
<keyword evidence="1" id="KW-0812">Transmembrane</keyword>